<proteinExistence type="predicted"/>
<name>A0A0H3P9Z5_CAMJJ</name>
<sequence>MGKRNNIKMTKNASAVINELMDKPHYKPLKTLFFCKDFLSSFPLAKQRLIAKIYVKNHILNIITLHPAAYQELNHDDSKIYIKFLIKAYGQKYPLSGFVDIKDIKIFSQKYTYAVNKNKNDENLSKNSYLELSKGEFKNCFKDEKLFKKFEDLRELIKKGSNLD</sequence>
<dbReference type="KEGG" id="cjj:CJJ81176_1262"/>
<dbReference type="RefSeq" id="WP_002869076.1">
    <property type="nucleotide sequence ID" value="NC_008787.1"/>
</dbReference>
<dbReference type="HOGENOM" id="CLU_142106_0_0_7"/>
<evidence type="ECO:0008006" key="3">
    <source>
        <dbReference type="Google" id="ProtNLM"/>
    </source>
</evidence>
<dbReference type="AlphaFoldDB" id="A0A0H3P9Z5"/>
<dbReference type="Proteomes" id="UP000000646">
    <property type="component" value="Chromosome"/>
</dbReference>
<dbReference type="eggNOG" id="ENOG5032I2Y">
    <property type="taxonomic scope" value="Bacteria"/>
</dbReference>
<evidence type="ECO:0000313" key="1">
    <source>
        <dbReference type="EMBL" id="EAQ72780.2"/>
    </source>
</evidence>
<evidence type="ECO:0000313" key="2">
    <source>
        <dbReference type="Proteomes" id="UP000000646"/>
    </source>
</evidence>
<protein>
    <recommendedName>
        <fullName evidence="3">DUF721 domain-containing protein</fullName>
    </recommendedName>
</protein>
<gene>
    <name evidence="1" type="ordered locus">CJJ81176_1262</name>
</gene>
<organism evidence="1 2">
    <name type="scientific">Campylobacter jejuni subsp. jejuni serotype O:23/36 (strain 81-176)</name>
    <dbReference type="NCBI Taxonomy" id="354242"/>
    <lineage>
        <taxon>Bacteria</taxon>
        <taxon>Pseudomonadati</taxon>
        <taxon>Campylobacterota</taxon>
        <taxon>Epsilonproteobacteria</taxon>
        <taxon>Campylobacterales</taxon>
        <taxon>Campylobacteraceae</taxon>
        <taxon>Campylobacter</taxon>
    </lineage>
</organism>
<accession>A0A0H3P9Z5</accession>
<reference evidence="2" key="1">
    <citation type="submission" date="2006-12" db="EMBL/GenBank/DDBJ databases">
        <authorList>
            <person name="Fouts D.E."/>
            <person name="Nelson K.E."/>
            <person name="Sebastian Y."/>
        </authorList>
    </citation>
    <scope>NUCLEOTIDE SEQUENCE [LARGE SCALE GENOMIC DNA]</scope>
    <source>
        <strain evidence="2">81-176</strain>
    </source>
</reference>
<dbReference type="EMBL" id="CP000538">
    <property type="protein sequence ID" value="EAQ72780.2"/>
    <property type="molecule type" value="Genomic_DNA"/>
</dbReference>